<gene>
    <name evidence="1" type="ORF">Tco_1030653</name>
</gene>
<dbReference type="EMBL" id="BQNB010018162">
    <property type="protein sequence ID" value="GJT71367.1"/>
    <property type="molecule type" value="Genomic_DNA"/>
</dbReference>
<protein>
    <submittedName>
        <fullName evidence="1">Uncharacterized protein</fullName>
    </submittedName>
</protein>
<sequence>MFGECSCSYVDGILIDGAFSSMEVDIGESAKTTALGATASYTRETAMDGGVKYLSNIGYFVVDSERFLCGHKPTKIPMSAFASNLPRSSLPLVG</sequence>
<dbReference type="Proteomes" id="UP001151760">
    <property type="component" value="Unassembled WGS sequence"/>
</dbReference>
<keyword evidence="2" id="KW-1185">Reference proteome</keyword>
<reference evidence="1" key="2">
    <citation type="submission" date="2022-01" db="EMBL/GenBank/DDBJ databases">
        <authorList>
            <person name="Yamashiro T."/>
            <person name="Shiraishi A."/>
            <person name="Satake H."/>
            <person name="Nakayama K."/>
        </authorList>
    </citation>
    <scope>NUCLEOTIDE SEQUENCE</scope>
</reference>
<organism evidence="1 2">
    <name type="scientific">Tanacetum coccineum</name>
    <dbReference type="NCBI Taxonomy" id="301880"/>
    <lineage>
        <taxon>Eukaryota</taxon>
        <taxon>Viridiplantae</taxon>
        <taxon>Streptophyta</taxon>
        <taxon>Embryophyta</taxon>
        <taxon>Tracheophyta</taxon>
        <taxon>Spermatophyta</taxon>
        <taxon>Magnoliopsida</taxon>
        <taxon>eudicotyledons</taxon>
        <taxon>Gunneridae</taxon>
        <taxon>Pentapetalae</taxon>
        <taxon>asterids</taxon>
        <taxon>campanulids</taxon>
        <taxon>Asterales</taxon>
        <taxon>Asteraceae</taxon>
        <taxon>Asteroideae</taxon>
        <taxon>Anthemideae</taxon>
        <taxon>Anthemidinae</taxon>
        <taxon>Tanacetum</taxon>
    </lineage>
</organism>
<accession>A0ABQ5G8P2</accession>
<comment type="caution">
    <text evidence="1">The sequence shown here is derived from an EMBL/GenBank/DDBJ whole genome shotgun (WGS) entry which is preliminary data.</text>
</comment>
<evidence type="ECO:0000313" key="1">
    <source>
        <dbReference type="EMBL" id="GJT71367.1"/>
    </source>
</evidence>
<name>A0ABQ5G8P2_9ASTR</name>
<reference evidence="1" key="1">
    <citation type="journal article" date="2022" name="Int. J. Mol. Sci.">
        <title>Draft Genome of Tanacetum Coccineum: Genomic Comparison of Closely Related Tanacetum-Family Plants.</title>
        <authorList>
            <person name="Yamashiro T."/>
            <person name="Shiraishi A."/>
            <person name="Nakayama K."/>
            <person name="Satake H."/>
        </authorList>
    </citation>
    <scope>NUCLEOTIDE SEQUENCE</scope>
</reference>
<evidence type="ECO:0000313" key="2">
    <source>
        <dbReference type="Proteomes" id="UP001151760"/>
    </source>
</evidence>
<proteinExistence type="predicted"/>